<dbReference type="EMBL" id="CP113520">
    <property type="protein sequence ID" value="WAJ26104.1"/>
    <property type="molecule type" value="Genomic_DNA"/>
</dbReference>
<evidence type="ECO:0000313" key="1">
    <source>
        <dbReference type="EMBL" id="WAJ26104.1"/>
    </source>
</evidence>
<gene>
    <name evidence="1" type="ORF">OXU80_14375</name>
</gene>
<protein>
    <submittedName>
        <fullName evidence="1">Quinol monooxygenase</fullName>
    </submittedName>
</protein>
<evidence type="ECO:0000313" key="2">
    <source>
        <dbReference type="Proteomes" id="UP001163223"/>
    </source>
</evidence>
<organism evidence="1 2">
    <name type="scientific">Antarcticirhabdus aurantiaca</name>
    <dbReference type="NCBI Taxonomy" id="2606717"/>
    <lineage>
        <taxon>Bacteria</taxon>
        <taxon>Pseudomonadati</taxon>
        <taxon>Pseudomonadota</taxon>
        <taxon>Alphaproteobacteria</taxon>
        <taxon>Hyphomicrobiales</taxon>
        <taxon>Aurantimonadaceae</taxon>
        <taxon>Antarcticirhabdus</taxon>
    </lineage>
</organism>
<proteinExistence type="predicted"/>
<keyword evidence="1" id="KW-0560">Oxidoreductase</keyword>
<accession>A0ACD4NH23</accession>
<dbReference type="Proteomes" id="UP001163223">
    <property type="component" value="Chromosome"/>
</dbReference>
<name>A0ACD4NH23_9HYPH</name>
<reference evidence="1" key="1">
    <citation type="submission" date="2022-11" db="EMBL/GenBank/DDBJ databases">
        <title>beta-Carotene-producing bacterium, Jeongeuplla avenae sp. nov., alleviates the salt stress of Arabidopsis seedlings.</title>
        <authorList>
            <person name="Jiang L."/>
            <person name="Lee J."/>
        </authorList>
    </citation>
    <scope>NUCLEOTIDE SEQUENCE</scope>
    <source>
        <strain evidence="1">DY_R2A_6</strain>
    </source>
</reference>
<keyword evidence="2" id="KW-1185">Reference proteome</keyword>
<sequence length="98" mass="11552">MSVAYLIEFQVREDQRGRFLSLLADVLDAMKQEATYCSATLHEDPGDPSRFLLHEVWTDHEDVVNVQIHRPYRQDWHAALPELLEGERRIEVWQPVHT</sequence>
<keyword evidence="1" id="KW-0503">Monooxygenase</keyword>